<name>A0ABP6QLB0_9ACTN</name>
<keyword evidence="6 7" id="KW-0472">Membrane</keyword>
<feature type="domain" description="ABC transmembrane type-1" evidence="8">
    <location>
        <begin position="95"/>
        <end position="299"/>
    </location>
</feature>
<evidence type="ECO:0000256" key="7">
    <source>
        <dbReference type="RuleBase" id="RU363032"/>
    </source>
</evidence>
<dbReference type="Gene3D" id="1.10.3720.10">
    <property type="entry name" value="MetI-like"/>
    <property type="match status" value="1"/>
</dbReference>
<keyword evidence="2 7" id="KW-0813">Transport</keyword>
<proteinExistence type="inferred from homology"/>
<evidence type="ECO:0000256" key="2">
    <source>
        <dbReference type="ARBA" id="ARBA00022448"/>
    </source>
</evidence>
<evidence type="ECO:0000313" key="9">
    <source>
        <dbReference type="EMBL" id="GAA3234788.1"/>
    </source>
</evidence>
<sequence length="311" mass="32807">MALVRRCVGAVLLAVATASFGYLLAAAGLDARSHFEGRSPAPAPAVVEAQLDAVNLNDRTPLAVRYRRWASGIVRGDLGRTWDGAPVAAELWPRLLVSLRLLLAGTVLGAVAGVVLAVLAVLRPWAGRLLTGCSLPLLAVPVFVLAVLLQLAARSSGLGIEWVGEGEGAAGRLEHLVLPTLTVALGQIALYGRYQRTLLRDVLESEHVRAARARGLTRRRALLRHGLPLTLVPTSAAFAYNLGLLLLGAVFLEKIYGWHGMGELLTDALRTSDVNTVAACLAVAALLVPVASVLASLFAAVLDPRTREGAR</sequence>
<feature type="transmembrane region" description="Helical" evidence="7">
    <location>
        <begin position="129"/>
        <end position="153"/>
    </location>
</feature>
<feature type="transmembrane region" description="Helical" evidence="7">
    <location>
        <begin position="227"/>
        <end position="256"/>
    </location>
</feature>
<dbReference type="CDD" id="cd06261">
    <property type="entry name" value="TM_PBP2"/>
    <property type="match status" value="1"/>
</dbReference>
<evidence type="ECO:0000313" key="10">
    <source>
        <dbReference type="Proteomes" id="UP001501237"/>
    </source>
</evidence>
<dbReference type="SUPFAM" id="SSF161098">
    <property type="entry name" value="MetI-like"/>
    <property type="match status" value="1"/>
</dbReference>
<organism evidence="9 10">
    <name type="scientific">Actinocorallia longicatena</name>
    <dbReference type="NCBI Taxonomy" id="111803"/>
    <lineage>
        <taxon>Bacteria</taxon>
        <taxon>Bacillati</taxon>
        <taxon>Actinomycetota</taxon>
        <taxon>Actinomycetes</taxon>
        <taxon>Streptosporangiales</taxon>
        <taxon>Thermomonosporaceae</taxon>
        <taxon>Actinocorallia</taxon>
    </lineage>
</organism>
<dbReference type="PROSITE" id="PS50928">
    <property type="entry name" value="ABC_TM1"/>
    <property type="match status" value="1"/>
</dbReference>
<dbReference type="PANTHER" id="PTHR43163:SF7">
    <property type="entry name" value="DIPEPTIDE-TRANSPORT INTEGRAL MEMBRANE PROTEIN ABC TRANSPORTER DPPB-RELATED"/>
    <property type="match status" value="1"/>
</dbReference>
<keyword evidence="10" id="KW-1185">Reference proteome</keyword>
<evidence type="ECO:0000256" key="5">
    <source>
        <dbReference type="ARBA" id="ARBA00022989"/>
    </source>
</evidence>
<evidence type="ECO:0000256" key="3">
    <source>
        <dbReference type="ARBA" id="ARBA00022475"/>
    </source>
</evidence>
<feature type="transmembrane region" description="Helical" evidence="7">
    <location>
        <begin position="101"/>
        <end position="122"/>
    </location>
</feature>
<dbReference type="InterPro" id="IPR035906">
    <property type="entry name" value="MetI-like_sf"/>
</dbReference>
<evidence type="ECO:0000259" key="8">
    <source>
        <dbReference type="PROSITE" id="PS50928"/>
    </source>
</evidence>
<evidence type="ECO:0000256" key="4">
    <source>
        <dbReference type="ARBA" id="ARBA00022692"/>
    </source>
</evidence>
<reference evidence="10" key="1">
    <citation type="journal article" date="2019" name="Int. J. Syst. Evol. Microbiol.">
        <title>The Global Catalogue of Microorganisms (GCM) 10K type strain sequencing project: providing services to taxonomists for standard genome sequencing and annotation.</title>
        <authorList>
            <consortium name="The Broad Institute Genomics Platform"/>
            <consortium name="The Broad Institute Genome Sequencing Center for Infectious Disease"/>
            <person name="Wu L."/>
            <person name="Ma J."/>
        </authorList>
    </citation>
    <scope>NUCLEOTIDE SEQUENCE [LARGE SCALE GENOMIC DNA]</scope>
    <source>
        <strain evidence="10">JCM 9377</strain>
    </source>
</reference>
<evidence type="ECO:0000256" key="1">
    <source>
        <dbReference type="ARBA" id="ARBA00004651"/>
    </source>
</evidence>
<dbReference type="Proteomes" id="UP001501237">
    <property type="component" value="Unassembled WGS sequence"/>
</dbReference>
<protein>
    <submittedName>
        <fullName evidence="9">ABC transporter permease</fullName>
    </submittedName>
</protein>
<keyword evidence="5 7" id="KW-1133">Transmembrane helix</keyword>
<dbReference type="PANTHER" id="PTHR43163">
    <property type="entry name" value="DIPEPTIDE TRANSPORT SYSTEM PERMEASE PROTEIN DPPB-RELATED"/>
    <property type="match status" value="1"/>
</dbReference>
<comment type="similarity">
    <text evidence="7">Belongs to the binding-protein-dependent transport system permease family.</text>
</comment>
<feature type="transmembrane region" description="Helical" evidence="7">
    <location>
        <begin position="276"/>
        <end position="302"/>
    </location>
</feature>
<gene>
    <name evidence="9" type="ORF">GCM10010468_68170</name>
</gene>
<dbReference type="EMBL" id="BAAAUV010000027">
    <property type="protein sequence ID" value="GAA3234788.1"/>
    <property type="molecule type" value="Genomic_DNA"/>
</dbReference>
<comment type="subcellular location">
    <subcellularLocation>
        <location evidence="1 7">Cell membrane</location>
        <topology evidence="1 7">Multi-pass membrane protein</topology>
    </subcellularLocation>
</comment>
<dbReference type="Pfam" id="PF00528">
    <property type="entry name" value="BPD_transp_1"/>
    <property type="match status" value="1"/>
</dbReference>
<evidence type="ECO:0000256" key="6">
    <source>
        <dbReference type="ARBA" id="ARBA00023136"/>
    </source>
</evidence>
<keyword evidence="3" id="KW-1003">Cell membrane</keyword>
<keyword evidence="4 7" id="KW-0812">Transmembrane</keyword>
<dbReference type="InterPro" id="IPR000515">
    <property type="entry name" value="MetI-like"/>
</dbReference>
<comment type="caution">
    <text evidence="9">The sequence shown here is derived from an EMBL/GenBank/DDBJ whole genome shotgun (WGS) entry which is preliminary data.</text>
</comment>
<dbReference type="RefSeq" id="WP_344836705.1">
    <property type="nucleotide sequence ID" value="NZ_BAAAUV010000027.1"/>
</dbReference>
<accession>A0ABP6QLB0</accession>